<sequence length="353" mass="40115">MSSSFNIENFVRPNIRQLEPYHSAREDFEDGLLLDANENSLGAPFTDDSKLHRYPDPAQKRLRGLIAKWRGVRRENIFTGVGSDEGIDLLFRIFCTPGKDRILTVPPTYGMYTVSANIYDIAIDEVLLEEETFQPRVEPILNATTPETKILFLCSPNNPTANTFEADRVEQLVEKFPGIVVVDEAYIDFSEEPSWTSKIAEYSNLVVLQTMSKSLGLAGIRLGITYAQEQIINYMMKVKAPYNINKLTAQKAIEGLQNWDTVSFKINAIKKERKQLAEKLNQLNAVQKVYPSEANFLLVKINNARTLYEQLTKRDIIVRYRGDEPHCNSCLRITVGTPDENERLISALQDLTS</sequence>
<proteinExistence type="inferred from homology"/>
<dbReference type="EMBL" id="VNHY01000004">
    <property type="protein sequence ID" value="TYP91980.1"/>
    <property type="molecule type" value="Genomic_DNA"/>
</dbReference>
<dbReference type="PANTHER" id="PTHR42885:SF2">
    <property type="entry name" value="HISTIDINOL-PHOSPHATE AMINOTRANSFERASE"/>
    <property type="match status" value="1"/>
</dbReference>
<evidence type="ECO:0000256" key="1">
    <source>
        <dbReference type="ARBA" id="ARBA00001933"/>
    </source>
</evidence>
<keyword evidence="5 11" id="KW-0032">Aminotransferase</keyword>
<evidence type="ECO:0000313" key="14">
    <source>
        <dbReference type="Proteomes" id="UP000324595"/>
    </source>
</evidence>
<dbReference type="Proteomes" id="UP000324595">
    <property type="component" value="Unassembled WGS sequence"/>
</dbReference>
<evidence type="ECO:0000259" key="12">
    <source>
        <dbReference type="Pfam" id="PF00155"/>
    </source>
</evidence>
<protein>
    <recommendedName>
        <fullName evidence="11">Histidinol-phosphate aminotransferase</fullName>
        <ecNumber evidence="11">2.6.1.9</ecNumber>
    </recommendedName>
    <alternativeName>
        <fullName evidence="11">Imidazole acetol-phosphate transaminase</fullName>
    </alternativeName>
</protein>
<comment type="caution">
    <text evidence="13">The sequence shown here is derived from an EMBL/GenBank/DDBJ whole genome shotgun (WGS) entry which is preliminary data.</text>
</comment>
<accession>A0A5D3YIC2</accession>
<dbReference type="NCBIfam" id="TIGR01141">
    <property type="entry name" value="hisC"/>
    <property type="match status" value="1"/>
</dbReference>
<name>A0A5D3YIC2_9BACT</name>
<evidence type="ECO:0000256" key="6">
    <source>
        <dbReference type="ARBA" id="ARBA00022605"/>
    </source>
</evidence>
<dbReference type="InterPro" id="IPR015424">
    <property type="entry name" value="PyrdxlP-dep_Trfase"/>
</dbReference>
<evidence type="ECO:0000256" key="7">
    <source>
        <dbReference type="ARBA" id="ARBA00022679"/>
    </source>
</evidence>
<reference evidence="13 14" key="1">
    <citation type="submission" date="2019-07" db="EMBL/GenBank/DDBJ databases">
        <title>Genomic Encyclopedia of Archaeal and Bacterial Type Strains, Phase II (KMG-II): from individual species to whole genera.</title>
        <authorList>
            <person name="Goeker M."/>
        </authorList>
    </citation>
    <scope>NUCLEOTIDE SEQUENCE [LARGE SCALE GENOMIC DNA]</scope>
    <source>
        <strain evidence="13 14">DSM 21935</strain>
    </source>
</reference>
<evidence type="ECO:0000256" key="2">
    <source>
        <dbReference type="ARBA" id="ARBA00005011"/>
    </source>
</evidence>
<dbReference type="Gene3D" id="3.40.640.10">
    <property type="entry name" value="Type I PLP-dependent aspartate aminotransferase-like (Major domain)"/>
    <property type="match status" value="1"/>
</dbReference>
<dbReference type="SUPFAM" id="SSF53383">
    <property type="entry name" value="PLP-dependent transferases"/>
    <property type="match status" value="1"/>
</dbReference>
<gene>
    <name evidence="11" type="primary">hisC</name>
    <name evidence="13" type="ORF">LX73_2223</name>
</gene>
<dbReference type="PANTHER" id="PTHR42885">
    <property type="entry name" value="HISTIDINOL-PHOSPHATE AMINOTRANSFERASE-RELATED"/>
    <property type="match status" value="1"/>
</dbReference>
<evidence type="ECO:0000256" key="3">
    <source>
        <dbReference type="ARBA" id="ARBA00007970"/>
    </source>
</evidence>
<dbReference type="GO" id="GO:0030170">
    <property type="term" value="F:pyridoxal phosphate binding"/>
    <property type="evidence" value="ECO:0007669"/>
    <property type="project" value="InterPro"/>
</dbReference>
<comment type="similarity">
    <text evidence="3 11">Belongs to the class-II pyridoxal-phosphate-dependent aminotransferase family. Histidinol-phosphate aminotransferase subfamily.</text>
</comment>
<dbReference type="Pfam" id="PF00155">
    <property type="entry name" value="Aminotran_1_2"/>
    <property type="match status" value="1"/>
</dbReference>
<keyword evidence="8 11" id="KW-0663">Pyridoxal phosphate</keyword>
<dbReference type="Gene3D" id="3.90.1150.10">
    <property type="entry name" value="Aspartate Aminotransferase, domain 1"/>
    <property type="match status" value="1"/>
</dbReference>
<dbReference type="InterPro" id="IPR004839">
    <property type="entry name" value="Aminotransferase_I/II_large"/>
</dbReference>
<dbReference type="EC" id="2.6.1.9" evidence="11"/>
<feature type="modified residue" description="N6-(pyridoxal phosphate)lysine" evidence="11">
    <location>
        <position position="213"/>
    </location>
</feature>
<keyword evidence="9 11" id="KW-0368">Histidine biosynthesis</keyword>
<keyword evidence="14" id="KW-1185">Reference proteome</keyword>
<evidence type="ECO:0000256" key="9">
    <source>
        <dbReference type="ARBA" id="ARBA00023102"/>
    </source>
</evidence>
<evidence type="ECO:0000256" key="8">
    <source>
        <dbReference type="ARBA" id="ARBA00022898"/>
    </source>
</evidence>
<keyword evidence="6 11" id="KW-0028">Amino-acid biosynthesis</keyword>
<comment type="pathway">
    <text evidence="2 11">Amino-acid biosynthesis; L-histidine biosynthesis; L-histidine from 5-phospho-alpha-D-ribose 1-diphosphate: step 7/9.</text>
</comment>
<dbReference type="GO" id="GO:0000105">
    <property type="term" value="P:L-histidine biosynthetic process"/>
    <property type="evidence" value="ECO:0007669"/>
    <property type="project" value="UniProtKB-UniRule"/>
</dbReference>
<dbReference type="RefSeq" id="WP_148899552.1">
    <property type="nucleotide sequence ID" value="NZ_VNHY01000004.1"/>
</dbReference>
<comment type="catalytic activity">
    <reaction evidence="10 11">
        <text>L-histidinol phosphate + 2-oxoglutarate = 3-(imidazol-4-yl)-2-oxopropyl phosphate + L-glutamate</text>
        <dbReference type="Rhea" id="RHEA:23744"/>
        <dbReference type="ChEBI" id="CHEBI:16810"/>
        <dbReference type="ChEBI" id="CHEBI:29985"/>
        <dbReference type="ChEBI" id="CHEBI:57766"/>
        <dbReference type="ChEBI" id="CHEBI:57980"/>
        <dbReference type="EC" id="2.6.1.9"/>
    </reaction>
</comment>
<dbReference type="OrthoDB" id="9813612at2"/>
<evidence type="ECO:0000256" key="4">
    <source>
        <dbReference type="ARBA" id="ARBA00011738"/>
    </source>
</evidence>
<feature type="domain" description="Aminotransferase class I/classII large" evidence="12">
    <location>
        <begin position="45"/>
        <end position="348"/>
    </location>
</feature>
<dbReference type="InterPro" id="IPR015422">
    <property type="entry name" value="PyrdxlP-dep_Trfase_small"/>
</dbReference>
<evidence type="ECO:0000313" key="13">
    <source>
        <dbReference type="EMBL" id="TYP91980.1"/>
    </source>
</evidence>
<dbReference type="GO" id="GO:0004400">
    <property type="term" value="F:histidinol-phosphate transaminase activity"/>
    <property type="evidence" value="ECO:0007669"/>
    <property type="project" value="UniProtKB-UniRule"/>
</dbReference>
<dbReference type="PROSITE" id="PS00599">
    <property type="entry name" value="AA_TRANSFER_CLASS_2"/>
    <property type="match status" value="1"/>
</dbReference>
<comment type="subunit">
    <text evidence="4 11">Homodimer.</text>
</comment>
<dbReference type="InterPro" id="IPR015421">
    <property type="entry name" value="PyrdxlP-dep_Trfase_major"/>
</dbReference>
<evidence type="ECO:0000256" key="5">
    <source>
        <dbReference type="ARBA" id="ARBA00022576"/>
    </source>
</evidence>
<dbReference type="UniPathway" id="UPA00031">
    <property type="reaction ID" value="UER00012"/>
</dbReference>
<comment type="cofactor">
    <cofactor evidence="1 11">
        <name>pyridoxal 5'-phosphate</name>
        <dbReference type="ChEBI" id="CHEBI:597326"/>
    </cofactor>
</comment>
<dbReference type="InterPro" id="IPR005861">
    <property type="entry name" value="HisP_aminotrans"/>
</dbReference>
<organism evidence="13 14">
    <name type="scientific">Fodinibius salinus</name>
    <dbReference type="NCBI Taxonomy" id="860790"/>
    <lineage>
        <taxon>Bacteria</taxon>
        <taxon>Pseudomonadati</taxon>
        <taxon>Balneolota</taxon>
        <taxon>Balneolia</taxon>
        <taxon>Balneolales</taxon>
        <taxon>Balneolaceae</taxon>
        <taxon>Fodinibius</taxon>
    </lineage>
</organism>
<keyword evidence="7 11" id="KW-0808">Transferase</keyword>
<dbReference type="InterPro" id="IPR001917">
    <property type="entry name" value="Aminotrans_II_pyridoxalP_BS"/>
</dbReference>
<dbReference type="AlphaFoldDB" id="A0A5D3YIC2"/>
<evidence type="ECO:0000256" key="10">
    <source>
        <dbReference type="ARBA" id="ARBA00047481"/>
    </source>
</evidence>
<dbReference type="CDD" id="cd00609">
    <property type="entry name" value="AAT_like"/>
    <property type="match status" value="1"/>
</dbReference>
<dbReference type="HAMAP" id="MF_01023">
    <property type="entry name" value="HisC_aminotrans_2"/>
    <property type="match status" value="1"/>
</dbReference>
<evidence type="ECO:0000256" key="11">
    <source>
        <dbReference type="HAMAP-Rule" id="MF_01023"/>
    </source>
</evidence>